<organism evidence="7 8">
    <name type="scientific">Pseudoloma neurophilia</name>
    <dbReference type="NCBI Taxonomy" id="146866"/>
    <lineage>
        <taxon>Eukaryota</taxon>
        <taxon>Fungi</taxon>
        <taxon>Fungi incertae sedis</taxon>
        <taxon>Microsporidia</taxon>
        <taxon>Pseudoloma</taxon>
    </lineage>
</organism>
<keyword evidence="4 5" id="KW-0804">Transcription</keyword>
<evidence type="ECO:0000256" key="1">
    <source>
        <dbReference type="ARBA" id="ARBA00010940"/>
    </source>
</evidence>
<dbReference type="GO" id="GO:0046983">
    <property type="term" value="F:protein dimerization activity"/>
    <property type="evidence" value="ECO:0007669"/>
    <property type="project" value="InterPro"/>
</dbReference>
<sequence>MAIASSDRLSSNRVENSLYALTKKFFEFLKATYPKPINTNNLASFLKVSKRRVYDVTNILEGLGYLRKRSVNSMEWIGGDFTQFISEDDKKENNAKHKINIEKIDCHAMHEQENRPVNQIKKTEDISELEMLDNIEMSLNSEIGELNLSVQNMLQEESSITNAFVNNEDLLSIPHLSDKLIFVVKAPPETFLENKDTIDEYAIEMNVNNDKIDVFYISDEKNKS</sequence>
<keyword evidence="8" id="KW-1185">Reference proteome</keyword>
<keyword evidence="5" id="KW-0539">Nucleus</keyword>
<evidence type="ECO:0000256" key="4">
    <source>
        <dbReference type="ARBA" id="ARBA00023163"/>
    </source>
</evidence>
<dbReference type="InterPro" id="IPR036388">
    <property type="entry name" value="WH-like_DNA-bd_sf"/>
</dbReference>
<dbReference type="SUPFAM" id="SSF46785">
    <property type="entry name" value="Winged helix' DNA-binding domain"/>
    <property type="match status" value="1"/>
</dbReference>
<proteinExistence type="inferred from homology"/>
<comment type="caution">
    <text evidence="7">The sequence shown here is derived from an EMBL/GenBank/DDBJ whole genome shotgun (WGS) entry which is preliminary data.</text>
</comment>
<dbReference type="GO" id="GO:0000978">
    <property type="term" value="F:RNA polymerase II cis-regulatory region sequence-specific DNA binding"/>
    <property type="evidence" value="ECO:0007669"/>
    <property type="project" value="InterPro"/>
</dbReference>
<keyword evidence="2 5" id="KW-0805">Transcription regulation</keyword>
<accession>A0A0R0M7P7</accession>
<dbReference type="OrthoDB" id="1743261at2759"/>
<dbReference type="Proteomes" id="UP000051530">
    <property type="component" value="Unassembled WGS sequence"/>
</dbReference>
<dbReference type="PANTHER" id="PTHR12081:SF18">
    <property type="entry name" value="TRANSCRIPTION FACTOR E2F2-RELATED"/>
    <property type="match status" value="1"/>
</dbReference>
<dbReference type="InterPro" id="IPR003316">
    <property type="entry name" value="E2F_WHTH_DNA-bd_dom"/>
</dbReference>
<dbReference type="InterPro" id="IPR036390">
    <property type="entry name" value="WH_DNA-bd_sf"/>
</dbReference>
<evidence type="ECO:0000259" key="6">
    <source>
        <dbReference type="SMART" id="SM01372"/>
    </source>
</evidence>
<reference evidence="7 8" key="1">
    <citation type="submission" date="2015-07" db="EMBL/GenBank/DDBJ databases">
        <title>The genome of Pseudoloma neurophilia, a relevant intracellular parasite of the zebrafish.</title>
        <authorList>
            <person name="Ndikumana S."/>
            <person name="Pelin A."/>
            <person name="Sanders J."/>
            <person name="Corradi N."/>
        </authorList>
    </citation>
    <scope>NUCLEOTIDE SEQUENCE [LARGE SCALE GENOMIC DNA]</scope>
    <source>
        <strain evidence="7 8">MK1</strain>
    </source>
</reference>
<dbReference type="GO" id="GO:0000981">
    <property type="term" value="F:DNA-binding transcription factor activity, RNA polymerase II-specific"/>
    <property type="evidence" value="ECO:0007669"/>
    <property type="project" value="TreeGrafter"/>
</dbReference>
<dbReference type="SMART" id="SM01372">
    <property type="entry name" value="E2F_TDP"/>
    <property type="match status" value="1"/>
</dbReference>
<evidence type="ECO:0000256" key="2">
    <source>
        <dbReference type="ARBA" id="ARBA00023015"/>
    </source>
</evidence>
<dbReference type="SUPFAM" id="SSF144074">
    <property type="entry name" value="E2F-DP heterodimerization region"/>
    <property type="match status" value="1"/>
</dbReference>
<dbReference type="EMBL" id="LGUB01000006">
    <property type="protein sequence ID" value="KRH95105.1"/>
    <property type="molecule type" value="Genomic_DNA"/>
</dbReference>
<dbReference type="Gene3D" id="6.10.250.540">
    <property type="match status" value="1"/>
</dbReference>
<feature type="domain" description="E2F/DP family winged-helix DNA-binding" evidence="6">
    <location>
        <begin position="13"/>
        <end position="78"/>
    </location>
</feature>
<dbReference type="PANTHER" id="PTHR12081">
    <property type="entry name" value="TRANSCRIPTION FACTOR E2F"/>
    <property type="match status" value="1"/>
</dbReference>
<evidence type="ECO:0000313" key="8">
    <source>
        <dbReference type="Proteomes" id="UP000051530"/>
    </source>
</evidence>
<evidence type="ECO:0000256" key="3">
    <source>
        <dbReference type="ARBA" id="ARBA00023125"/>
    </source>
</evidence>
<dbReference type="GO" id="GO:0090575">
    <property type="term" value="C:RNA polymerase II transcription regulator complex"/>
    <property type="evidence" value="ECO:0007669"/>
    <property type="project" value="TreeGrafter"/>
</dbReference>
<keyword evidence="3 5" id="KW-0238">DNA-binding</keyword>
<dbReference type="Gene3D" id="1.10.10.10">
    <property type="entry name" value="Winged helix-like DNA-binding domain superfamily/Winged helix DNA-binding domain"/>
    <property type="match status" value="1"/>
</dbReference>
<comment type="similarity">
    <text evidence="1 5">Belongs to the E2F/DP family.</text>
</comment>
<dbReference type="InterPro" id="IPR037241">
    <property type="entry name" value="E2F-DP_heterodim"/>
</dbReference>
<dbReference type="AlphaFoldDB" id="A0A0R0M7P7"/>
<dbReference type="InterPro" id="IPR032198">
    <property type="entry name" value="E2F_CC-MB"/>
</dbReference>
<dbReference type="InterPro" id="IPR015633">
    <property type="entry name" value="E2F"/>
</dbReference>
<protein>
    <submittedName>
        <fullName evidence="7">Transcription factor E2F/dimerization partner (TDP)</fullName>
    </submittedName>
</protein>
<evidence type="ECO:0000256" key="5">
    <source>
        <dbReference type="RuleBase" id="RU003796"/>
    </source>
</evidence>
<name>A0A0R0M7P7_9MICR</name>
<dbReference type="Pfam" id="PF16421">
    <property type="entry name" value="E2F_CC-MB"/>
    <property type="match status" value="1"/>
</dbReference>
<comment type="subcellular location">
    <subcellularLocation>
        <location evidence="5">Nucleus</location>
    </subcellularLocation>
</comment>
<gene>
    <name evidence="7" type="ORF">M153_3100032519</name>
</gene>
<dbReference type="Pfam" id="PF02319">
    <property type="entry name" value="WHD_E2F_TDP"/>
    <property type="match status" value="1"/>
</dbReference>
<evidence type="ECO:0000313" key="7">
    <source>
        <dbReference type="EMBL" id="KRH95105.1"/>
    </source>
</evidence>
<dbReference type="VEuPathDB" id="MicrosporidiaDB:M153_3100032519"/>